<comment type="caution">
    <text evidence="1">The sequence shown here is derived from an EMBL/GenBank/DDBJ whole genome shotgun (WGS) entry which is preliminary data.</text>
</comment>
<dbReference type="Proteomes" id="UP000051634">
    <property type="component" value="Unassembled WGS sequence"/>
</dbReference>
<organism evidence="1 2">
    <name type="scientific">endosymbiont of Ridgeia piscesae</name>
    <dbReference type="NCBI Taxonomy" id="54398"/>
    <lineage>
        <taxon>Bacteria</taxon>
        <taxon>Pseudomonadati</taxon>
        <taxon>Pseudomonadota</taxon>
        <taxon>Gammaproteobacteria</taxon>
        <taxon>sulfur-oxidizing symbionts</taxon>
    </lineage>
</organism>
<dbReference type="RefSeq" id="WP_232432851.1">
    <property type="nucleotide sequence ID" value="NZ_KQ557116.1"/>
</dbReference>
<evidence type="ECO:0000313" key="1">
    <source>
        <dbReference type="EMBL" id="KRT54049.1"/>
    </source>
</evidence>
<accession>A0A0T5YU75</accession>
<reference evidence="1 2" key="1">
    <citation type="submission" date="2015-11" db="EMBL/GenBank/DDBJ databases">
        <title>The genome of Candidatus Endoriftia persephone in Ridgeia piscesae and population structure of the North Eastern Pacific vestimentiferan symbionts.</title>
        <authorList>
            <person name="Perez M."/>
            <person name="Juniper K.S."/>
        </authorList>
    </citation>
    <scope>NUCLEOTIDE SEQUENCE [LARGE SCALE GENOMIC DNA]</scope>
    <source>
        <strain evidence="1">Ind11</strain>
    </source>
</reference>
<sequence>MSLRCSMVTLPNALQAWGSERFSQILKSELESLSSGSLPLEKGISQGGLVDDSNISVTVLNFSEVEDAIRVMLGVFFTEIVGGCSCGDDPLEANGYCELRLEINKSTAEAGFKVV</sequence>
<evidence type="ECO:0000313" key="2">
    <source>
        <dbReference type="Proteomes" id="UP000051634"/>
    </source>
</evidence>
<proteinExistence type="predicted"/>
<protein>
    <submittedName>
        <fullName evidence="1">Uncharacterized protein</fullName>
    </submittedName>
</protein>
<dbReference type="EMBL" id="LDXT01000094">
    <property type="protein sequence ID" value="KRT54049.1"/>
    <property type="molecule type" value="Genomic_DNA"/>
</dbReference>
<gene>
    <name evidence="1" type="ORF">Ga0074115_102151</name>
</gene>
<name>A0A0T5YU75_9GAMM</name>
<keyword evidence="2" id="KW-1185">Reference proteome</keyword>
<dbReference type="AlphaFoldDB" id="A0A0T5YU75"/>